<sequence length="74" mass="9206">MDFDDQLSLEHLLFKERKCRTCKKTKDLIEGYYLTRRDRGEFPSSYSYECKECTIRRILKSRKSDLERWEYPDW</sequence>
<organism evidence="1 2">
    <name type="scientific">Synechococcus phage S-T4</name>
    <dbReference type="NCBI Taxonomy" id="2268578"/>
    <lineage>
        <taxon>Viruses</taxon>
        <taxon>Duplodnaviria</taxon>
        <taxon>Heunggongvirae</taxon>
        <taxon>Uroviricota</taxon>
        <taxon>Caudoviricetes</taxon>
        <taxon>Pantevenvirales</taxon>
        <taxon>Kyanoviridae</taxon>
        <taxon>Tamkungvirus</taxon>
        <taxon>Tamkungvirus ST4</taxon>
    </lineage>
</organism>
<keyword evidence="2" id="KW-1185">Reference proteome</keyword>
<dbReference type="GeneID" id="55001963"/>
<protein>
    <recommendedName>
        <fullName evidence="3">Endonuclease VII</fullName>
    </recommendedName>
</protein>
<name>A0A385EHM6_9CAUD</name>
<evidence type="ECO:0000313" key="2">
    <source>
        <dbReference type="Proteomes" id="UP000257648"/>
    </source>
</evidence>
<proteinExistence type="predicted"/>
<dbReference type="RefSeq" id="YP_009810941.1">
    <property type="nucleotide sequence ID" value="NC_048049.1"/>
</dbReference>
<evidence type="ECO:0000313" key="1">
    <source>
        <dbReference type="EMBL" id="AXQ70582.1"/>
    </source>
</evidence>
<dbReference type="Proteomes" id="UP000257648">
    <property type="component" value="Segment"/>
</dbReference>
<reference evidence="2" key="1">
    <citation type="submission" date="2018-05" db="EMBL/GenBank/DDBJ databases">
        <authorList>
            <person name="You S."/>
        </authorList>
    </citation>
    <scope>NUCLEOTIDE SEQUENCE [LARGE SCALE GENOMIC DNA]</scope>
</reference>
<dbReference type="EMBL" id="MH412654">
    <property type="protein sequence ID" value="AXQ70582.1"/>
    <property type="molecule type" value="Genomic_DNA"/>
</dbReference>
<accession>A0A385EHM6</accession>
<dbReference type="KEGG" id="vg:55001963"/>
<evidence type="ECO:0008006" key="3">
    <source>
        <dbReference type="Google" id="ProtNLM"/>
    </source>
</evidence>